<sequence>MNPQKPELQIDFVSDVSCPWCAIGLNSMELALGRLGEQVSAELHFQPFELNPDMPAEGQEIVEHLAQKYGADPEQIMRNGEAIRARGEQVGFTFKMDKRDRIYNTFDAHRLLHWAALEGRQTALKHALFQAYFTNGENPGDHELLIRVAGQVGLDSTRASEILSSDTYAAEVRERERFYHGQGIHSVPAVIINDRHLIQGGQPAEVFEQALRQIAAAI</sequence>
<reference evidence="3" key="1">
    <citation type="journal article" date="2019" name="Int. J. Syst. Evol. Microbiol.">
        <title>The Global Catalogue of Microorganisms (GCM) 10K type strain sequencing project: providing services to taxonomists for standard genome sequencing and annotation.</title>
        <authorList>
            <consortium name="The Broad Institute Genomics Platform"/>
            <consortium name="The Broad Institute Genome Sequencing Center for Infectious Disease"/>
            <person name="Wu L."/>
            <person name="Ma J."/>
        </authorList>
    </citation>
    <scope>NUCLEOTIDE SEQUENCE [LARGE SCALE GENOMIC DNA]</scope>
    <source>
        <strain evidence="3">KCTC 42986</strain>
    </source>
</reference>
<feature type="domain" description="DSBA-like thioredoxin" evidence="1">
    <location>
        <begin position="9"/>
        <end position="211"/>
    </location>
</feature>
<evidence type="ECO:0000313" key="2">
    <source>
        <dbReference type="EMBL" id="MFC3106971.1"/>
    </source>
</evidence>
<dbReference type="CDD" id="cd03024">
    <property type="entry name" value="DsbA_FrnE"/>
    <property type="match status" value="1"/>
</dbReference>
<dbReference type="InterPro" id="IPR001853">
    <property type="entry name" value="DSBA-like_thioredoxin_dom"/>
</dbReference>
<proteinExistence type="predicted"/>
<dbReference type="RefSeq" id="WP_390330837.1">
    <property type="nucleotide sequence ID" value="NZ_JBHRTP010000008.1"/>
</dbReference>
<dbReference type="Gene3D" id="3.40.30.10">
    <property type="entry name" value="Glutaredoxin"/>
    <property type="match status" value="1"/>
</dbReference>
<evidence type="ECO:0000259" key="1">
    <source>
        <dbReference type="Pfam" id="PF01323"/>
    </source>
</evidence>
<dbReference type="Pfam" id="PF01323">
    <property type="entry name" value="DSBA"/>
    <property type="match status" value="1"/>
</dbReference>
<dbReference type="InterPro" id="IPR036249">
    <property type="entry name" value="Thioredoxin-like_sf"/>
</dbReference>
<comment type="caution">
    <text evidence="2">The sequence shown here is derived from an EMBL/GenBank/DDBJ whole genome shotgun (WGS) entry which is preliminary data.</text>
</comment>
<dbReference type="PANTHER" id="PTHR13887">
    <property type="entry name" value="GLUTATHIONE S-TRANSFERASE KAPPA"/>
    <property type="match status" value="1"/>
</dbReference>
<name>A0ABV7EYE1_9BURK</name>
<gene>
    <name evidence="2" type="ORF">ACFOFO_03190</name>
</gene>
<keyword evidence="3" id="KW-1185">Reference proteome</keyword>
<evidence type="ECO:0000313" key="3">
    <source>
        <dbReference type="Proteomes" id="UP001595530"/>
    </source>
</evidence>
<dbReference type="PANTHER" id="PTHR13887:SF41">
    <property type="entry name" value="THIOREDOXIN SUPERFAMILY PROTEIN"/>
    <property type="match status" value="1"/>
</dbReference>
<dbReference type="Proteomes" id="UP001595530">
    <property type="component" value="Unassembled WGS sequence"/>
</dbReference>
<organism evidence="2 3">
    <name type="scientific">Undibacterium arcticum</name>
    <dbReference type="NCBI Taxonomy" id="1762892"/>
    <lineage>
        <taxon>Bacteria</taxon>
        <taxon>Pseudomonadati</taxon>
        <taxon>Pseudomonadota</taxon>
        <taxon>Betaproteobacteria</taxon>
        <taxon>Burkholderiales</taxon>
        <taxon>Oxalobacteraceae</taxon>
        <taxon>Undibacterium</taxon>
    </lineage>
</organism>
<dbReference type="EMBL" id="JBHRTP010000008">
    <property type="protein sequence ID" value="MFC3106971.1"/>
    <property type="molecule type" value="Genomic_DNA"/>
</dbReference>
<protein>
    <submittedName>
        <fullName evidence="2">DsbA family oxidoreductase</fullName>
    </submittedName>
</protein>
<accession>A0ABV7EYE1</accession>
<dbReference type="SUPFAM" id="SSF52833">
    <property type="entry name" value="Thioredoxin-like"/>
    <property type="match status" value="1"/>
</dbReference>